<dbReference type="Pfam" id="PF00082">
    <property type="entry name" value="Peptidase_S8"/>
    <property type="match status" value="1"/>
</dbReference>
<feature type="active site" description="Charge relay system" evidence="5">
    <location>
        <position position="433"/>
    </location>
</feature>
<dbReference type="InterPro" id="IPR023827">
    <property type="entry name" value="Peptidase_S8_Asp-AS"/>
</dbReference>
<name>A0ABP9VBD6_9DEIO</name>
<evidence type="ECO:0000313" key="10">
    <source>
        <dbReference type="Proteomes" id="UP001458946"/>
    </source>
</evidence>
<evidence type="ECO:0000256" key="6">
    <source>
        <dbReference type="RuleBase" id="RU003355"/>
    </source>
</evidence>
<feature type="active site" description="Charge relay system" evidence="5">
    <location>
        <position position="255"/>
    </location>
</feature>
<evidence type="ECO:0000256" key="4">
    <source>
        <dbReference type="ARBA" id="ARBA00022825"/>
    </source>
</evidence>
<keyword evidence="10" id="KW-1185">Reference proteome</keyword>
<evidence type="ECO:0000313" key="9">
    <source>
        <dbReference type="EMBL" id="GAA5501936.1"/>
    </source>
</evidence>
<dbReference type="InterPro" id="IPR036852">
    <property type="entry name" value="Peptidase_S8/S53_dom_sf"/>
</dbReference>
<comment type="similarity">
    <text evidence="1 5 6">Belongs to the peptidase S8 family.</text>
</comment>
<accession>A0ABP9VBD6</accession>
<dbReference type="PANTHER" id="PTHR43806:SF11">
    <property type="entry name" value="CEREVISIN-RELATED"/>
    <property type="match status" value="1"/>
</dbReference>
<dbReference type="InterPro" id="IPR015500">
    <property type="entry name" value="Peptidase_S8_subtilisin-rel"/>
</dbReference>
<evidence type="ECO:0000256" key="7">
    <source>
        <dbReference type="SAM" id="SignalP"/>
    </source>
</evidence>
<dbReference type="InterPro" id="IPR000209">
    <property type="entry name" value="Peptidase_S8/S53_dom"/>
</dbReference>
<organism evidence="9 10">
    <name type="scientific">Deinococcus xinjiangensis</name>
    <dbReference type="NCBI Taxonomy" id="457454"/>
    <lineage>
        <taxon>Bacteria</taxon>
        <taxon>Thermotogati</taxon>
        <taxon>Deinococcota</taxon>
        <taxon>Deinococci</taxon>
        <taxon>Deinococcales</taxon>
        <taxon>Deinococcaceae</taxon>
        <taxon>Deinococcus</taxon>
    </lineage>
</organism>
<protein>
    <recommendedName>
        <fullName evidence="8">Peptidase S8/S53 domain-containing protein</fullName>
    </recommendedName>
</protein>
<dbReference type="InterPro" id="IPR023828">
    <property type="entry name" value="Peptidase_S8_Ser-AS"/>
</dbReference>
<feature type="chain" id="PRO_5045553538" description="Peptidase S8/S53 domain-containing protein" evidence="7">
    <location>
        <begin position="27"/>
        <end position="486"/>
    </location>
</feature>
<keyword evidence="4 5" id="KW-0720">Serine protease</keyword>
<evidence type="ECO:0000256" key="1">
    <source>
        <dbReference type="ARBA" id="ARBA00011073"/>
    </source>
</evidence>
<sequence length="486" mass="47961">MALSFAPTVRLAPALLGLTLLLSACGGDSTPSGGGGGGGGGSTGCAAAQSLGQQNQSLAAPEALSAVTAFQTPAPDWSAPHVAGQVLLVGMQGGLSTQNLSAQNLSAQAAAALSGVQLQQIDAELVLAYTPAGQNDQAFASVLSQAGLRAQPNFIYEALATPKDPGYPGNAGVRVGSGAYDQDYLTRINAADGWNVAVACGKTTSGVKTAVLDTGVDSAHPDLAGRLLAGKTFDSKGNMTNGAPEISTNEGDRGHGTGVAGLIGAATNNGVGLSGVTWQGQNILPLRVLGAQGSTSVALRAGLNYAVSQGAKVINMSLGYKTNPGDAALDTALTNAAKTAVLVAAAGNTSTDGIYYPASHPDVLAVGAVGKTNSLACYSARAGAPSGSRQLDLVAPGGNAGTGTATCYASNPYDQLTLTTTDQGGYALRAGTSEAAPLVSGAAALVWNVKPSLSAAQVRNILKTSATSVGGLKMLNVGAAVRAALK</sequence>
<feature type="signal peptide" evidence="7">
    <location>
        <begin position="1"/>
        <end position="26"/>
    </location>
</feature>
<dbReference type="RefSeq" id="WP_353541908.1">
    <property type="nucleotide sequence ID" value="NZ_BAABRN010000015.1"/>
</dbReference>
<dbReference type="PROSITE" id="PS00137">
    <property type="entry name" value="SUBTILASE_HIS"/>
    <property type="match status" value="1"/>
</dbReference>
<dbReference type="SUPFAM" id="SSF52743">
    <property type="entry name" value="Subtilisin-like"/>
    <property type="match status" value="1"/>
</dbReference>
<proteinExistence type="inferred from homology"/>
<dbReference type="InterPro" id="IPR050131">
    <property type="entry name" value="Peptidase_S8_subtilisin-like"/>
</dbReference>
<gene>
    <name evidence="9" type="ORF">Dxin01_01675</name>
</gene>
<dbReference type="PRINTS" id="PR00723">
    <property type="entry name" value="SUBTILISIN"/>
</dbReference>
<evidence type="ECO:0000259" key="8">
    <source>
        <dbReference type="Pfam" id="PF00082"/>
    </source>
</evidence>
<dbReference type="PROSITE" id="PS00138">
    <property type="entry name" value="SUBTILASE_SER"/>
    <property type="match status" value="1"/>
</dbReference>
<feature type="domain" description="Peptidase S8/S53" evidence="8">
    <location>
        <begin position="205"/>
        <end position="472"/>
    </location>
</feature>
<keyword evidence="7" id="KW-0732">Signal</keyword>
<keyword evidence="2 5" id="KW-0645">Protease</keyword>
<dbReference type="Gene3D" id="3.40.50.200">
    <property type="entry name" value="Peptidase S8/S53 domain"/>
    <property type="match status" value="1"/>
</dbReference>
<dbReference type="InterPro" id="IPR022398">
    <property type="entry name" value="Peptidase_S8_His-AS"/>
</dbReference>
<dbReference type="PROSITE" id="PS51892">
    <property type="entry name" value="SUBTILASE"/>
    <property type="match status" value="1"/>
</dbReference>
<evidence type="ECO:0000256" key="2">
    <source>
        <dbReference type="ARBA" id="ARBA00022670"/>
    </source>
</evidence>
<dbReference type="PROSITE" id="PS00136">
    <property type="entry name" value="SUBTILASE_ASP"/>
    <property type="match status" value="1"/>
</dbReference>
<dbReference type="Proteomes" id="UP001458946">
    <property type="component" value="Unassembled WGS sequence"/>
</dbReference>
<keyword evidence="3 5" id="KW-0378">Hydrolase</keyword>
<comment type="caution">
    <text evidence="9">The sequence shown here is derived from an EMBL/GenBank/DDBJ whole genome shotgun (WGS) entry which is preliminary data.</text>
</comment>
<dbReference type="EMBL" id="BAABRN010000015">
    <property type="protein sequence ID" value="GAA5501936.1"/>
    <property type="molecule type" value="Genomic_DNA"/>
</dbReference>
<feature type="active site" description="Charge relay system" evidence="5">
    <location>
        <position position="213"/>
    </location>
</feature>
<evidence type="ECO:0000256" key="3">
    <source>
        <dbReference type="ARBA" id="ARBA00022801"/>
    </source>
</evidence>
<reference evidence="9 10" key="1">
    <citation type="submission" date="2024-02" db="EMBL/GenBank/DDBJ databases">
        <title>Deinococcus xinjiangensis NBRC 107630.</title>
        <authorList>
            <person name="Ichikawa N."/>
            <person name="Katano-Makiyama Y."/>
            <person name="Hidaka K."/>
        </authorList>
    </citation>
    <scope>NUCLEOTIDE SEQUENCE [LARGE SCALE GENOMIC DNA]</scope>
    <source>
        <strain evidence="9 10">NBRC 107630</strain>
    </source>
</reference>
<evidence type="ECO:0000256" key="5">
    <source>
        <dbReference type="PROSITE-ProRule" id="PRU01240"/>
    </source>
</evidence>
<dbReference type="PANTHER" id="PTHR43806">
    <property type="entry name" value="PEPTIDASE S8"/>
    <property type="match status" value="1"/>
</dbReference>